<dbReference type="Gene3D" id="1.20.1280.50">
    <property type="match status" value="1"/>
</dbReference>
<sequence length="531" mass="59418">MFTTSLLHDIVDRPPPMKSPIYNVPNDLLLKIFSVNTMINTEDDSMMYAGHTTPITTTRFSSQVCKHWRDLILCCPTLWGPNLNLNDLTLSRSDNWAKEVLSRTKEALLDVRVHFTEIRRSQAMTSFFFKVLDEEWRRIQYLKVTLSDRPTEYDDHRWLSICRPTENLRSIFLHLPGNGAAAPKPLLSTHVLFSGQAPSLRSVNIRHMNFQLSAAPWLSQLRELRLAGVFAPDKILASLSAMPYLEKLEISNSPGIHIPSWNPHHQWPKIILPHLRCLITRGPLEGSLMLLDHITPSPGCGLDFGSHTSGTEEEVSAASAILSRYIKDYLKTFNPYLVELLLSQSNFAFHTPGQPDVPPFDIRIEKSGTFSNMSFLFDAFLDCPLSGISGFKFGVTDGLTFPPSDPKFSKFISQLSSVRHMVIKQSNLGYLNLWIPAESGAACFPSLEDVTLIGIGVYAQSAEQVAAFLIWLKSVGGSIQSLDIGYKSDLKGRGVDLSSLEQFSGLRVHWSYPDESYICGSGAPERLNFVG</sequence>
<dbReference type="EMBL" id="KN831779">
    <property type="protein sequence ID" value="KIM42069.1"/>
    <property type="molecule type" value="Genomic_DNA"/>
</dbReference>
<keyword evidence="2" id="KW-1185">Reference proteome</keyword>
<reference evidence="1 2" key="1">
    <citation type="submission" date="2014-04" db="EMBL/GenBank/DDBJ databases">
        <authorList>
            <consortium name="DOE Joint Genome Institute"/>
            <person name="Kuo A."/>
            <person name="Gay G."/>
            <person name="Dore J."/>
            <person name="Kohler A."/>
            <person name="Nagy L.G."/>
            <person name="Floudas D."/>
            <person name="Copeland A."/>
            <person name="Barry K.W."/>
            <person name="Cichocki N."/>
            <person name="Veneault-Fourrey C."/>
            <person name="LaButti K."/>
            <person name="Lindquist E.A."/>
            <person name="Lipzen A."/>
            <person name="Lundell T."/>
            <person name="Morin E."/>
            <person name="Murat C."/>
            <person name="Sun H."/>
            <person name="Tunlid A."/>
            <person name="Henrissat B."/>
            <person name="Grigoriev I.V."/>
            <person name="Hibbett D.S."/>
            <person name="Martin F."/>
            <person name="Nordberg H.P."/>
            <person name="Cantor M.N."/>
            <person name="Hua S.X."/>
        </authorList>
    </citation>
    <scope>NUCLEOTIDE SEQUENCE [LARGE SCALE GENOMIC DNA]</scope>
    <source>
        <strain evidence="2">h7</strain>
    </source>
</reference>
<reference evidence="2" key="2">
    <citation type="submission" date="2015-01" db="EMBL/GenBank/DDBJ databases">
        <title>Evolutionary Origins and Diversification of the Mycorrhizal Mutualists.</title>
        <authorList>
            <consortium name="DOE Joint Genome Institute"/>
            <consortium name="Mycorrhizal Genomics Consortium"/>
            <person name="Kohler A."/>
            <person name="Kuo A."/>
            <person name="Nagy L.G."/>
            <person name="Floudas D."/>
            <person name="Copeland A."/>
            <person name="Barry K.W."/>
            <person name="Cichocki N."/>
            <person name="Veneault-Fourrey C."/>
            <person name="LaButti K."/>
            <person name="Lindquist E.A."/>
            <person name="Lipzen A."/>
            <person name="Lundell T."/>
            <person name="Morin E."/>
            <person name="Murat C."/>
            <person name="Riley R."/>
            <person name="Ohm R."/>
            <person name="Sun H."/>
            <person name="Tunlid A."/>
            <person name="Henrissat B."/>
            <person name="Grigoriev I.V."/>
            <person name="Hibbett D.S."/>
            <person name="Martin F."/>
        </authorList>
    </citation>
    <scope>NUCLEOTIDE SEQUENCE [LARGE SCALE GENOMIC DNA]</scope>
    <source>
        <strain evidence="2">h7</strain>
    </source>
</reference>
<evidence type="ECO:0000313" key="2">
    <source>
        <dbReference type="Proteomes" id="UP000053424"/>
    </source>
</evidence>
<dbReference type="OrthoDB" id="2914771at2759"/>
<dbReference type="SUPFAM" id="SSF52047">
    <property type="entry name" value="RNI-like"/>
    <property type="match status" value="1"/>
</dbReference>
<evidence type="ECO:0000313" key="1">
    <source>
        <dbReference type="EMBL" id="KIM42069.1"/>
    </source>
</evidence>
<name>A0A0C3CCU8_HEBCY</name>
<dbReference type="AlphaFoldDB" id="A0A0C3CCU8"/>
<protein>
    <submittedName>
        <fullName evidence="1">Uncharacterized protein</fullName>
    </submittedName>
</protein>
<dbReference type="Proteomes" id="UP000053424">
    <property type="component" value="Unassembled WGS sequence"/>
</dbReference>
<proteinExistence type="predicted"/>
<organism evidence="1 2">
    <name type="scientific">Hebeloma cylindrosporum</name>
    <dbReference type="NCBI Taxonomy" id="76867"/>
    <lineage>
        <taxon>Eukaryota</taxon>
        <taxon>Fungi</taxon>
        <taxon>Dikarya</taxon>
        <taxon>Basidiomycota</taxon>
        <taxon>Agaricomycotina</taxon>
        <taxon>Agaricomycetes</taxon>
        <taxon>Agaricomycetidae</taxon>
        <taxon>Agaricales</taxon>
        <taxon>Agaricineae</taxon>
        <taxon>Hymenogastraceae</taxon>
        <taxon>Hebeloma</taxon>
    </lineage>
</organism>
<dbReference type="HOGENOM" id="CLU_030662_0_0_1"/>
<accession>A0A0C3CCU8</accession>
<gene>
    <name evidence="1" type="ORF">M413DRAFT_10860</name>
</gene>